<feature type="region of interest" description="Disordered" evidence="5">
    <location>
        <begin position="534"/>
        <end position="569"/>
    </location>
</feature>
<evidence type="ECO:0000313" key="8">
    <source>
        <dbReference type="Proteomes" id="UP001415857"/>
    </source>
</evidence>
<keyword evidence="2" id="KW-0805">Transcription regulation</keyword>
<keyword evidence="4" id="KW-0539">Nucleus</keyword>
<evidence type="ECO:0000256" key="2">
    <source>
        <dbReference type="ARBA" id="ARBA00023015"/>
    </source>
</evidence>
<feature type="region of interest" description="Disordered" evidence="5">
    <location>
        <begin position="453"/>
        <end position="494"/>
    </location>
</feature>
<dbReference type="PROSITE" id="PS50888">
    <property type="entry name" value="BHLH"/>
    <property type="match status" value="1"/>
</dbReference>
<name>A0AAP0X4S6_LIQFO</name>
<protein>
    <recommendedName>
        <fullName evidence="6">BHLH domain-containing protein</fullName>
    </recommendedName>
</protein>
<dbReference type="GO" id="GO:0005634">
    <property type="term" value="C:nucleus"/>
    <property type="evidence" value="ECO:0007669"/>
    <property type="project" value="UniProtKB-SubCell"/>
</dbReference>
<gene>
    <name evidence="7" type="ORF">L1049_007617</name>
</gene>
<dbReference type="Pfam" id="PF14215">
    <property type="entry name" value="bHLH-MYC_N"/>
    <property type="match status" value="1"/>
</dbReference>
<evidence type="ECO:0000256" key="5">
    <source>
        <dbReference type="SAM" id="MobiDB-lite"/>
    </source>
</evidence>
<evidence type="ECO:0000256" key="1">
    <source>
        <dbReference type="ARBA" id="ARBA00004123"/>
    </source>
</evidence>
<dbReference type="InterPro" id="IPR011598">
    <property type="entry name" value="bHLH_dom"/>
</dbReference>
<dbReference type="AlphaFoldDB" id="A0AAP0X4S6"/>
<dbReference type="GO" id="GO:0046983">
    <property type="term" value="F:protein dimerization activity"/>
    <property type="evidence" value="ECO:0007669"/>
    <property type="project" value="InterPro"/>
</dbReference>
<organism evidence="7 8">
    <name type="scientific">Liquidambar formosana</name>
    <name type="common">Formosan gum</name>
    <dbReference type="NCBI Taxonomy" id="63359"/>
    <lineage>
        <taxon>Eukaryota</taxon>
        <taxon>Viridiplantae</taxon>
        <taxon>Streptophyta</taxon>
        <taxon>Embryophyta</taxon>
        <taxon>Tracheophyta</taxon>
        <taxon>Spermatophyta</taxon>
        <taxon>Magnoliopsida</taxon>
        <taxon>eudicotyledons</taxon>
        <taxon>Gunneridae</taxon>
        <taxon>Pentapetalae</taxon>
        <taxon>Saxifragales</taxon>
        <taxon>Altingiaceae</taxon>
        <taxon>Liquidambar</taxon>
    </lineage>
</organism>
<dbReference type="PANTHER" id="PTHR46196:SF3">
    <property type="entry name" value="TRANSCRIPTION FACTOR LHW-LIKE ISOFORM X1"/>
    <property type="match status" value="1"/>
</dbReference>
<evidence type="ECO:0000256" key="3">
    <source>
        <dbReference type="ARBA" id="ARBA00023163"/>
    </source>
</evidence>
<proteinExistence type="predicted"/>
<comment type="caution">
    <text evidence="7">The sequence shown here is derived from an EMBL/GenBank/DDBJ whole genome shotgun (WGS) entry which is preliminary data.</text>
</comment>
<dbReference type="InterPro" id="IPR043561">
    <property type="entry name" value="LHW-like"/>
</dbReference>
<dbReference type="PANTHER" id="PTHR46196">
    <property type="entry name" value="TRANSCRIPTION FACTOR BHLH155-LIKE ISOFORM X1-RELATED"/>
    <property type="match status" value="1"/>
</dbReference>
<feature type="compositionally biased region" description="Basic and acidic residues" evidence="5">
    <location>
        <begin position="558"/>
        <end position="569"/>
    </location>
</feature>
<evidence type="ECO:0000259" key="6">
    <source>
        <dbReference type="PROSITE" id="PS50888"/>
    </source>
</evidence>
<dbReference type="EMBL" id="JBBPBK010000002">
    <property type="protein sequence ID" value="KAK9289462.1"/>
    <property type="molecule type" value="Genomic_DNA"/>
</dbReference>
<feature type="domain" description="BHLH" evidence="6">
    <location>
        <begin position="557"/>
        <end position="606"/>
    </location>
</feature>
<comment type="subcellular location">
    <subcellularLocation>
        <location evidence="1">Nucleus</location>
    </subcellularLocation>
</comment>
<keyword evidence="8" id="KW-1185">Reference proteome</keyword>
<evidence type="ECO:0000256" key="4">
    <source>
        <dbReference type="ARBA" id="ARBA00023242"/>
    </source>
</evidence>
<dbReference type="Pfam" id="PF23176">
    <property type="entry name" value="bHLH_LHW"/>
    <property type="match status" value="1"/>
</dbReference>
<dbReference type="Proteomes" id="UP001415857">
    <property type="component" value="Unassembled WGS sequence"/>
</dbReference>
<dbReference type="GO" id="GO:0003700">
    <property type="term" value="F:DNA-binding transcription factor activity"/>
    <property type="evidence" value="ECO:0007669"/>
    <property type="project" value="InterPro"/>
</dbReference>
<reference evidence="7 8" key="1">
    <citation type="journal article" date="2024" name="Plant J.">
        <title>Genome sequences and population genomics reveal climatic adaptation and genomic divergence between two closely related sweetgum species.</title>
        <authorList>
            <person name="Xu W.Q."/>
            <person name="Ren C.Q."/>
            <person name="Zhang X.Y."/>
            <person name="Comes H.P."/>
            <person name="Liu X.H."/>
            <person name="Li Y.G."/>
            <person name="Kettle C.J."/>
            <person name="Jalonen R."/>
            <person name="Gaisberger H."/>
            <person name="Ma Y.Z."/>
            <person name="Qiu Y.X."/>
        </authorList>
    </citation>
    <scope>NUCLEOTIDE SEQUENCE [LARGE SCALE GENOMIC DNA]</scope>
    <source>
        <strain evidence="7">Hangzhou</strain>
    </source>
</reference>
<sequence length="743" mass="82163">MGTTTALWQLLMTLCRDSPWKYAVFWKLEHGNQMQLTWEDGYCDYPNSREAMGSVSDDIFSNGMNEYCDTSINDGSCGGYPIGLAVSDMSCLQYALGEGVIGKVAYTGNHCWFFSDNILASELNSNSVPKCPDEWLLQFAAGIKTILLVPVVPHGVLQLGSLEMVAEDLALVAYIKDRVDALQNGFHVPFSFNRDCLAQSSSSVISVLMENLDTTSVITDCELNKLRSEDSKDVDKVEPSNNKFSTTNQVMPLCTVQDALQESGKDQPDILRGAGQNGIGVRSGGFIEASTPLNQSLNANMLEMMKSDLSRLSCQEEESKAFSQCDDYNVGMFGEFSNGLMNSYFNGDMMEQFYGDKDAIDTDHTGLSSFFSFPIDCELHKALGPALWGQTNECPWDSSGTGDDACNLSSLICNRDLIGCIEPSAWESSGWSAKGADAEHLLEAVVTKVYDSLGDSPSNRSNSVRSSTTSLGQLAASSQAQSQSEKSALSGDDSVPWNHVTSAFVARGRNALTNSSTSASSFKSAMSRVIDEQHQNKDGYMQPRKGAKLSNVSKRRARPVDKQRPRPRDRQMIQDRVKELRELVPNGAKCSIDGLLDQTIQHMLFLKGVTDRAEKLRQWMHQEVAGGISWKTSDMKGASQNGTSWAFQLGSELEVCPIVVEDLEYPGHILIEMLCNEHGFFLEIAQVIRHLELTILKGVMESRSNSTWAHFIVKVSRGFHRMDIFWPLMQLLQRNRKPMSSKI</sequence>
<keyword evidence="3" id="KW-0804">Transcription</keyword>
<evidence type="ECO:0000313" key="7">
    <source>
        <dbReference type="EMBL" id="KAK9289462.1"/>
    </source>
</evidence>
<dbReference type="InterPro" id="IPR025610">
    <property type="entry name" value="MYC/MYB_N"/>
</dbReference>
<feature type="compositionally biased region" description="Low complexity" evidence="5">
    <location>
        <begin position="456"/>
        <end position="490"/>
    </location>
</feature>
<accession>A0AAP0X4S6</accession>